<organism evidence="2 3">
    <name type="scientific">Gossypium aridum</name>
    <name type="common">American cotton</name>
    <name type="synonym">Erioxylum aridum</name>
    <dbReference type="NCBI Taxonomy" id="34290"/>
    <lineage>
        <taxon>Eukaryota</taxon>
        <taxon>Viridiplantae</taxon>
        <taxon>Streptophyta</taxon>
        <taxon>Embryophyta</taxon>
        <taxon>Tracheophyta</taxon>
        <taxon>Spermatophyta</taxon>
        <taxon>Magnoliopsida</taxon>
        <taxon>eudicotyledons</taxon>
        <taxon>Gunneridae</taxon>
        <taxon>Pentapetalae</taxon>
        <taxon>rosids</taxon>
        <taxon>malvids</taxon>
        <taxon>Malvales</taxon>
        <taxon>Malvaceae</taxon>
        <taxon>Malvoideae</taxon>
        <taxon>Gossypium</taxon>
    </lineage>
</organism>
<gene>
    <name evidence="2" type="ORF">Goari_012248</name>
</gene>
<name>A0A7J8WZW2_GOSAI</name>
<protein>
    <recommendedName>
        <fullName evidence="1">Aminotransferase-like plant mobile domain-containing protein</fullName>
    </recommendedName>
</protein>
<dbReference type="GO" id="GO:0010073">
    <property type="term" value="P:meristem maintenance"/>
    <property type="evidence" value="ECO:0007669"/>
    <property type="project" value="InterPro"/>
</dbReference>
<dbReference type="InterPro" id="IPR019557">
    <property type="entry name" value="AminoTfrase-like_pln_mobile"/>
</dbReference>
<dbReference type="EMBL" id="JABFAA010000004">
    <property type="protein sequence ID" value="MBA0680556.1"/>
    <property type="molecule type" value="Genomic_DNA"/>
</dbReference>
<evidence type="ECO:0000313" key="2">
    <source>
        <dbReference type="EMBL" id="MBA0680556.1"/>
    </source>
</evidence>
<evidence type="ECO:0000259" key="1">
    <source>
        <dbReference type="Pfam" id="PF10536"/>
    </source>
</evidence>
<proteinExistence type="predicted"/>
<dbReference type="InterPro" id="IPR044824">
    <property type="entry name" value="MAIN-like"/>
</dbReference>
<evidence type="ECO:0000313" key="3">
    <source>
        <dbReference type="Proteomes" id="UP000593577"/>
    </source>
</evidence>
<dbReference type="PANTHER" id="PTHR46033">
    <property type="entry name" value="PROTEIN MAIN-LIKE 2"/>
    <property type="match status" value="1"/>
</dbReference>
<dbReference type="AlphaFoldDB" id="A0A7J8WZW2"/>
<feature type="domain" description="Aminotransferase-like plant mobile" evidence="1">
    <location>
        <begin position="2"/>
        <end position="104"/>
    </location>
</feature>
<sequence length="208" mass="24715">MKWLEDNFGELDEHTTALKNEQYAQAFILRLIGDLLMPDKSQNLVHIRWLLHLVDFKECDQLSWGSAVLATLYRELCWTTKPNKMSIDSWLLLLQSWVWWNFRLSYVGLPKQLKDIQLLLDQRPEAKFEWMSYIDPTIVECILPENLANQNHRNDFILIREPFFTPKMAASAKYMPWFRHHGKSYLLSVEPSSRQIHPRGHDNHPEIL</sequence>
<keyword evidence="3" id="KW-1185">Reference proteome</keyword>
<dbReference type="Proteomes" id="UP000593577">
    <property type="component" value="Unassembled WGS sequence"/>
</dbReference>
<reference evidence="2 3" key="1">
    <citation type="journal article" date="2019" name="Genome Biol. Evol.">
        <title>Insights into the evolution of the New World diploid cottons (Gossypium, subgenus Houzingenia) based on genome sequencing.</title>
        <authorList>
            <person name="Grover C.E."/>
            <person name="Arick M.A. 2nd"/>
            <person name="Thrash A."/>
            <person name="Conover J.L."/>
            <person name="Sanders W.S."/>
            <person name="Peterson D.G."/>
            <person name="Frelichowski J.E."/>
            <person name="Scheffler J.A."/>
            <person name="Scheffler B.E."/>
            <person name="Wendel J.F."/>
        </authorList>
    </citation>
    <scope>NUCLEOTIDE SEQUENCE [LARGE SCALE GENOMIC DNA]</scope>
    <source>
        <strain evidence="2">185</strain>
        <tissue evidence="2">Leaf</tissue>
    </source>
</reference>
<dbReference type="Pfam" id="PF10536">
    <property type="entry name" value="PMD"/>
    <property type="match status" value="1"/>
</dbReference>
<dbReference type="PANTHER" id="PTHR46033:SF8">
    <property type="entry name" value="PROTEIN MAINTENANCE OF MERISTEMS-LIKE"/>
    <property type="match status" value="1"/>
</dbReference>
<comment type="caution">
    <text evidence="2">The sequence shown here is derived from an EMBL/GenBank/DDBJ whole genome shotgun (WGS) entry which is preliminary data.</text>
</comment>
<feature type="non-terminal residue" evidence="2">
    <location>
        <position position="208"/>
    </location>
</feature>
<accession>A0A7J8WZW2</accession>